<protein>
    <submittedName>
        <fullName evidence="2">Uncharacterized protein</fullName>
    </submittedName>
</protein>
<evidence type="ECO:0000313" key="2">
    <source>
        <dbReference type="EMBL" id="EDO28202.1"/>
    </source>
</evidence>
<organism evidence="2 3">
    <name type="scientific">Nematostella vectensis</name>
    <name type="common">Starlet sea anemone</name>
    <dbReference type="NCBI Taxonomy" id="45351"/>
    <lineage>
        <taxon>Eukaryota</taxon>
        <taxon>Metazoa</taxon>
        <taxon>Cnidaria</taxon>
        <taxon>Anthozoa</taxon>
        <taxon>Hexacorallia</taxon>
        <taxon>Actiniaria</taxon>
        <taxon>Edwardsiidae</taxon>
        <taxon>Nematostella</taxon>
    </lineage>
</organism>
<sequence>MASKDDKQNHIEPEITVISREPARETQSTKDKDEEALEFVVDELKDSLAATSNYNASEANIAGKTSDSDGSGFDPSASLLPAVGDHTPDKESSANSSLDSSAAAQFLPSFFEQKEGYGRKVIDVIAERVNDACSKKPLEEKLKELQNEYKTPENCQFIVPKINVELWHDLERNTKSRDLGLQELQKNVVKAAQPIVMLFYSIAGRAVDPKDILPMLADLITLLGHASYLCSLKRRELLKPNIAQAYQAVCSQSCDHLSFWG</sequence>
<feature type="region of interest" description="Disordered" evidence="1">
    <location>
        <begin position="52"/>
        <end position="98"/>
    </location>
</feature>
<dbReference type="InParanoid" id="A7T750"/>
<feature type="compositionally biased region" description="Polar residues" evidence="1">
    <location>
        <begin position="52"/>
        <end position="69"/>
    </location>
</feature>
<dbReference type="PhylomeDB" id="A7T750"/>
<dbReference type="HOGENOM" id="CLU_1066718_0_0_1"/>
<feature type="compositionally biased region" description="Basic and acidic residues" evidence="1">
    <location>
        <begin position="21"/>
        <end position="33"/>
    </location>
</feature>
<feature type="region of interest" description="Disordered" evidence="1">
    <location>
        <begin position="1"/>
        <end position="35"/>
    </location>
</feature>
<reference evidence="2 3" key="1">
    <citation type="journal article" date="2007" name="Science">
        <title>Sea anemone genome reveals ancestral eumetazoan gene repertoire and genomic organization.</title>
        <authorList>
            <person name="Putnam N.H."/>
            <person name="Srivastava M."/>
            <person name="Hellsten U."/>
            <person name="Dirks B."/>
            <person name="Chapman J."/>
            <person name="Salamov A."/>
            <person name="Terry A."/>
            <person name="Shapiro H."/>
            <person name="Lindquist E."/>
            <person name="Kapitonov V.V."/>
            <person name="Jurka J."/>
            <person name="Genikhovich G."/>
            <person name="Grigoriev I.V."/>
            <person name="Lucas S.M."/>
            <person name="Steele R.E."/>
            <person name="Finnerty J.R."/>
            <person name="Technau U."/>
            <person name="Martindale M.Q."/>
            <person name="Rokhsar D.S."/>
        </authorList>
    </citation>
    <scope>NUCLEOTIDE SEQUENCE [LARGE SCALE GENOMIC DNA]</scope>
    <source>
        <strain evidence="3">CH2 X CH6</strain>
    </source>
</reference>
<dbReference type="PANTHER" id="PTHR34239">
    <property type="entry name" value="APPLE DOMAIN-CONTAINING PROTEIN"/>
    <property type="match status" value="1"/>
</dbReference>
<evidence type="ECO:0000313" key="3">
    <source>
        <dbReference type="Proteomes" id="UP000001593"/>
    </source>
</evidence>
<proteinExistence type="predicted"/>
<gene>
    <name evidence="2" type="ORF">NEMVEDRAFT_v1g223249</name>
</gene>
<evidence type="ECO:0000256" key="1">
    <source>
        <dbReference type="SAM" id="MobiDB-lite"/>
    </source>
</evidence>
<feature type="compositionally biased region" description="Basic and acidic residues" evidence="1">
    <location>
        <begin position="1"/>
        <end position="13"/>
    </location>
</feature>
<dbReference type="EMBL" id="DS471883">
    <property type="protein sequence ID" value="EDO28202.1"/>
    <property type="molecule type" value="Genomic_DNA"/>
</dbReference>
<dbReference type="Proteomes" id="UP000001593">
    <property type="component" value="Unassembled WGS sequence"/>
</dbReference>
<dbReference type="AlphaFoldDB" id="A7T750"/>
<keyword evidence="3" id="KW-1185">Reference proteome</keyword>
<accession>A7T750</accession>
<dbReference type="PANTHER" id="PTHR34239:SF2">
    <property type="entry name" value="TRANSPOSABLE ELEMENT P TRANSPOSASE_THAP9 CONSERVED DOMAIN-CONTAINING PROTEIN"/>
    <property type="match status" value="1"/>
</dbReference>
<name>A7T750_NEMVE</name>